<dbReference type="EMBL" id="AHNR02000002">
    <property type="protein sequence ID" value="EKR57268.1"/>
    <property type="molecule type" value="Genomic_DNA"/>
</dbReference>
<protein>
    <submittedName>
        <fullName evidence="1">Uncharacterized protein</fullName>
    </submittedName>
</protein>
<dbReference type="Proteomes" id="UP000001340">
    <property type="component" value="Unassembled WGS sequence"/>
</dbReference>
<organism evidence="1 2">
    <name type="scientific">Leptospira interrogans str. UI 12758</name>
    <dbReference type="NCBI Taxonomy" id="1049938"/>
    <lineage>
        <taxon>Bacteria</taxon>
        <taxon>Pseudomonadati</taxon>
        <taxon>Spirochaetota</taxon>
        <taxon>Spirochaetia</taxon>
        <taxon>Leptospirales</taxon>
        <taxon>Leptospiraceae</taxon>
        <taxon>Leptospira</taxon>
    </lineage>
</organism>
<dbReference type="AlphaFoldDB" id="A0A0E2DB05"/>
<comment type="caution">
    <text evidence="1">The sequence shown here is derived from an EMBL/GenBank/DDBJ whole genome shotgun (WGS) entry which is preliminary data.</text>
</comment>
<reference evidence="1 2" key="1">
    <citation type="submission" date="2012-10" db="EMBL/GenBank/DDBJ databases">
        <authorList>
            <person name="Harkins D.M."/>
            <person name="Durkin A.S."/>
            <person name="Brinkac L.M."/>
            <person name="Haft D.H."/>
            <person name="Selengut J.D."/>
            <person name="Sanka R."/>
            <person name="DePew J."/>
            <person name="Purushe J."/>
            <person name="Chanthongthip A."/>
            <person name="Lattana O."/>
            <person name="Phetsouvanh R."/>
            <person name="Newton P.N."/>
            <person name="Vinetz J.M."/>
            <person name="Sutton G.G."/>
            <person name="Nierman W.C."/>
            <person name="Fouts D.E."/>
        </authorList>
    </citation>
    <scope>NUCLEOTIDE SEQUENCE [LARGE SCALE GENOMIC DNA]</scope>
    <source>
        <strain evidence="1 2">UI 12758</strain>
    </source>
</reference>
<evidence type="ECO:0000313" key="2">
    <source>
        <dbReference type="Proteomes" id="UP000001340"/>
    </source>
</evidence>
<sequence>MKFSLGWISKFKSIYFRSLLRKRIKEYQKLKMNFAKT</sequence>
<accession>A0A0E2DB05</accession>
<evidence type="ECO:0000313" key="1">
    <source>
        <dbReference type="EMBL" id="EKR57268.1"/>
    </source>
</evidence>
<name>A0A0E2DB05_LEPIR</name>
<gene>
    <name evidence="1" type="ORF">LEP1GSC105_0648</name>
</gene>
<proteinExistence type="predicted"/>